<keyword evidence="2" id="KW-0067">ATP-binding</keyword>
<proteinExistence type="predicted"/>
<dbReference type="PROSITE" id="PS00198">
    <property type="entry name" value="4FE4S_FER_1"/>
    <property type="match status" value="1"/>
</dbReference>
<dbReference type="GO" id="GO:0005524">
    <property type="term" value="F:ATP binding"/>
    <property type="evidence" value="ECO:0007669"/>
    <property type="project" value="UniProtKB-KW"/>
</dbReference>
<organism evidence="5 6">
    <name type="scientific">Methanonatronarchaeum thermophilum</name>
    <dbReference type="NCBI Taxonomy" id="1927129"/>
    <lineage>
        <taxon>Archaea</taxon>
        <taxon>Methanobacteriati</taxon>
        <taxon>Methanobacteriota</taxon>
        <taxon>Methanonatronarchaeia</taxon>
        <taxon>Methanonatronarchaeales</taxon>
        <taxon>Methanonatronarchaeaceae</taxon>
        <taxon>Methanonatronarchaeum</taxon>
    </lineage>
</organism>
<keyword evidence="6" id="KW-1185">Reference proteome</keyword>
<keyword evidence="5" id="KW-0648">Protein biosynthesis</keyword>
<dbReference type="InterPro" id="IPR003439">
    <property type="entry name" value="ABC_transporter-like_ATP-bd"/>
</dbReference>
<dbReference type="PRINTS" id="PR01868">
    <property type="entry name" value="ABCEFAMILY"/>
</dbReference>
<dbReference type="PROSITE" id="PS51379">
    <property type="entry name" value="4FE4S_FER_2"/>
    <property type="match status" value="1"/>
</dbReference>
<evidence type="ECO:0000259" key="4">
    <source>
        <dbReference type="PROSITE" id="PS51379"/>
    </source>
</evidence>
<keyword evidence="1" id="KW-0547">Nucleotide-binding</keyword>
<dbReference type="InterPro" id="IPR017896">
    <property type="entry name" value="4Fe4S_Fe-S-bd"/>
</dbReference>
<evidence type="ECO:0000256" key="1">
    <source>
        <dbReference type="ARBA" id="ARBA00022741"/>
    </source>
</evidence>
<dbReference type="FunFam" id="3.40.50.300:FF:001546">
    <property type="entry name" value="RNase L inhibitor homolog"/>
    <property type="match status" value="1"/>
</dbReference>
<dbReference type="NCBIfam" id="NF009945">
    <property type="entry name" value="PRK13409.1"/>
    <property type="match status" value="1"/>
</dbReference>
<dbReference type="OrthoDB" id="30658at2157"/>
<gene>
    <name evidence="5" type="ORF">AMET1_0254</name>
</gene>
<dbReference type="InterPro" id="IPR017871">
    <property type="entry name" value="ABC_transporter-like_CS"/>
</dbReference>
<keyword evidence="5" id="KW-0396">Initiation factor</keyword>
<evidence type="ECO:0000259" key="3">
    <source>
        <dbReference type="PROSITE" id="PS50893"/>
    </source>
</evidence>
<protein>
    <submittedName>
        <fullName evidence="5">Translation initiation factor RLI1 containing Fe-S and AAA+ ATPase domain</fullName>
    </submittedName>
</protein>
<name>A0A1Y3GB12_9EURY</name>
<comment type="caution">
    <text evidence="5">The sequence shown here is derived from an EMBL/GenBank/DDBJ whole genome shotgun (WGS) entry which is preliminary data.</text>
</comment>
<dbReference type="PANTHER" id="PTHR19248">
    <property type="entry name" value="ATP-BINDING TRANSPORT PROTEIN-RELATED"/>
    <property type="match status" value="1"/>
</dbReference>
<dbReference type="PROSITE" id="PS00211">
    <property type="entry name" value="ABC_TRANSPORTER_1"/>
    <property type="match status" value="2"/>
</dbReference>
<dbReference type="SUPFAM" id="SSF54862">
    <property type="entry name" value="4Fe-4S ferredoxins"/>
    <property type="match status" value="1"/>
</dbReference>
<dbReference type="Pfam" id="PF04068">
    <property type="entry name" value="Fer4_RLI"/>
    <property type="match status" value="1"/>
</dbReference>
<dbReference type="InterPro" id="IPR013283">
    <property type="entry name" value="RLI1"/>
</dbReference>
<evidence type="ECO:0000313" key="5">
    <source>
        <dbReference type="EMBL" id="OUJ18608.1"/>
    </source>
</evidence>
<dbReference type="InterPro" id="IPR007209">
    <property type="entry name" value="RNaseL-inhib-like_metal-bd_dom"/>
</dbReference>
<dbReference type="EMBL" id="MRZU01000003">
    <property type="protein sequence ID" value="OUJ18608.1"/>
    <property type="molecule type" value="Genomic_DNA"/>
</dbReference>
<dbReference type="Pfam" id="PF00005">
    <property type="entry name" value="ABC_tran"/>
    <property type="match status" value="2"/>
</dbReference>
<dbReference type="SMART" id="SM00382">
    <property type="entry name" value="AAA"/>
    <property type="match status" value="2"/>
</dbReference>
<dbReference type="GO" id="GO:0016491">
    <property type="term" value="F:oxidoreductase activity"/>
    <property type="evidence" value="ECO:0007669"/>
    <property type="project" value="UniProtKB-ARBA"/>
</dbReference>
<dbReference type="InterPro" id="IPR017900">
    <property type="entry name" value="4Fe4S_Fe_S_CS"/>
</dbReference>
<dbReference type="RefSeq" id="WP_086636683.1">
    <property type="nucleotide sequence ID" value="NZ_MRZU01000003.1"/>
</dbReference>
<dbReference type="AlphaFoldDB" id="A0A1Y3GB12"/>
<dbReference type="Pfam" id="PF00037">
    <property type="entry name" value="Fer4"/>
    <property type="match status" value="1"/>
</dbReference>
<dbReference type="InterPro" id="IPR027417">
    <property type="entry name" value="P-loop_NTPase"/>
</dbReference>
<reference evidence="5 6" key="1">
    <citation type="submission" date="2016-12" db="EMBL/GenBank/DDBJ databases">
        <title>Discovery of methanogenic haloarchaea.</title>
        <authorList>
            <person name="Sorokin D.Y."/>
            <person name="Makarova K.S."/>
            <person name="Abbas B."/>
            <person name="Ferrer M."/>
            <person name="Golyshin P.N."/>
        </authorList>
    </citation>
    <scope>NUCLEOTIDE SEQUENCE [LARGE SCALE GENOMIC DNA]</scope>
    <source>
        <strain evidence="5">AMET1</strain>
    </source>
</reference>
<dbReference type="GO" id="GO:0016887">
    <property type="term" value="F:ATP hydrolysis activity"/>
    <property type="evidence" value="ECO:0007669"/>
    <property type="project" value="InterPro"/>
</dbReference>
<sequence>MRIAVLDRELCQPKKCSKECINFCPKVRSGEEAVVVNDEDGKPEINESICIGCNICVRKCPFKAITIVNLPEELEEQAIHRFGENGFVLYRLPFVSEGDVTGILGPNGIGKTTALKILSGDMLPNLGGEASDWSDIIEHFNGSILQTHFEKIKDQDIKISIKPQHIRSIPKASSGQVGELLEGVDERGVLDEMAERLQLKHVWDRKLDVLSGGELQRVAIAACLSRKADLYFMDEVTPYLDIYQRKRVASFIRDMPEESTVLIIEHDIAILDLLTDRLHLGYGDPGAYGIITKPKGVRKGINQYLDGFLPDENIRIRSESIDFKQASASGRTGGKELIELPNLVKEYEDFKVELDGGQLYQGETVGIVGPNAIGKTTVVSMLAGKTEPKNSDVNLDLKISYKPQYIKADVNMDVGSFLATITSDYGSSYYKTRIMNPLSLDELVESKINDLSGGELQRVAIAACLSRKADIYILDEPSAHLDVEQRTMAIKTIKRVVKNMESSALVVDHDIYMIDLLSDRLMVFDGEPGIEGHAHGPYNMRKGMNMFLKNLGITFRRDEDTKRPRINKENSHLDRKQKRNGEYYYL</sequence>
<accession>A0A1Y3GB12</accession>
<dbReference type="GO" id="GO:0003743">
    <property type="term" value="F:translation initiation factor activity"/>
    <property type="evidence" value="ECO:0007669"/>
    <property type="project" value="UniProtKB-KW"/>
</dbReference>
<dbReference type="InterPro" id="IPR003593">
    <property type="entry name" value="AAA+_ATPase"/>
</dbReference>
<dbReference type="Gene3D" id="3.40.50.300">
    <property type="entry name" value="P-loop containing nucleotide triphosphate hydrolases"/>
    <property type="match status" value="2"/>
</dbReference>
<dbReference type="PROSITE" id="PS50893">
    <property type="entry name" value="ABC_TRANSPORTER_2"/>
    <property type="match status" value="2"/>
</dbReference>
<dbReference type="SUPFAM" id="SSF52540">
    <property type="entry name" value="P-loop containing nucleoside triphosphate hydrolases"/>
    <property type="match status" value="2"/>
</dbReference>
<feature type="domain" description="ABC transporter" evidence="3">
    <location>
        <begin position="65"/>
        <end position="310"/>
    </location>
</feature>
<feature type="domain" description="ABC transporter" evidence="3">
    <location>
        <begin position="338"/>
        <end position="550"/>
    </location>
</feature>
<feature type="domain" description="4Fe-4S ferredoxin-type" evidence="4">
    <location>
        <begin position="41"/>
        <end position="70"/>
    </location>
</feature>
<dbReference type="Proteomes" id="UP000195137">
    <property type="component" value="Unassembled WGS sequence"/>
</dbReference>
<evidence type="ECO:0000256" key="2">
    <source>
        <dbReference type="ARBA" id="ARBA00022840"/>
    </source>
</evidence>
<evidence type="ECO:0000313" key="6">
    <source>
        <dbReference type="Proteomes" id="UP000195137"/>
    </source>
</evidence>